<evidence type="ECO:0000256" key="6">
    <source>
        <dbReference type="ARBA" id="ARBA00022737"/>
    </source>
</evidence>
<dbReference type="InterPro" id="IPR016186">
    <property type="entry name" value="C-type_lectin-like/link_sf"/>
</dbReference>
<dbReference type="PANTHER" id="PTHR24049">
    <property type="entry name" value="CRUMBS FAMILY MEMBER"/>
    <property type="match status" value="1"/>
</dbReference>
<dbReference type="PROSITE" id="PS50041">
    <property type="entry name" value="C_TYPE_LECTIN_2"/>
    <property type="match status" value="1"/>
</dbReference>
<dbReference type="Proteomes" id="UP000085678">
    <property type="component" value="Unplaced"/>
</dbReference>
<name>A0A2R2MQD1_LINAN</name>
<keyword evidence="8" id="KW-1133">Transmembrane helix</keyword>
<evidence type="ECO:0000256" key="9">
    <source>
        <dbReference type="ARBA" id="ARBA00023136"/>
    </source>
</evidence>
<dbReference type="SMART" id="SM00181">
    <property type="entry name" value="EGF"/>
    <property type="match status" value="12"/>
</dbReference>
<dbReference type="Pfam" id="PF12661">
    <property type="entry name" value="hEGF"/>
    <property type="match status" value="2"/>
</dbReference>
<dbReference type="KEGG" id="lak:106173292"/>
<dbReference type="GO" id="GO:0016020">
    <property type="term" value="C:membrane"/>
    <property type="evidence" value="ECO:0007669"/>
    <property type="project" value="UniProtKB-SubCell"/>
</dbReference>
<feature type="chain" id="PRO_5015137900" evidence="13">
    <location>
        <begin position="26"/>
        <end position="795"/>
    </location>
</feature>
<dbReference type="SUPFAM" id="SSF56436">
    <property type="entry name" value="C-type lectin-like"/>
    <property type="match status" value="1"/>
</dbReference>
<evidence type="ECO:0000256" key="8">
    <source>
        <dbReference type="ARBA" id="ARBA00022989"/>
    </source>
</evidence>
<keyword evidence="2" id="KW-0217">Developmental protein</keyword>
<evidence type="ECO:0000256" key="3">
    <source>
        <dbReference type="ARBA" id="ARBA00022536"/>
    </source>
</evidence>
<keyword evidence="7" id="KW-0914">Notch signaling pathway</keyword>
<feature type="disulfide bond" evidence="12">
    <location>
        <begin position="201"/>
        <end position="210"/>
    </location>
</feature>
<feature type="domain" description="EGF-like" evidence="14">
    <location>
        <begin position="213"/>
        <end position="252"/>
    </location>
</feature>
<evidence type="ECO:0000256" key="7">
    <source>
        <dbReference type="ARBA" id="ARBA00022976"/>
    </source>
</evidence>
<dbReference type="STRING" id="7574.A0A2R2MQD1"/>
<dbReference type="InterPro" id="IPR001304">
    <property type="entry name" value="C-type_lectin-like"/>
</dbReference>
<dbReference type="PROSITE" id="PS00022">
    <property type="entry name" value="EGF_1"/>
    <property type="match status" value="11"/>
</dbReference>
<evidence type="ECO:0000256" key="4">
    <source>
        <dbReference type="ARBA" id="ARBA00022692"/>
    </source>
</evidence>
<dbReference type="SMART" id="SM00214">
    <property type="entry name" value="VWC"/>
    <property type="match status" value="1"/>
</dbReference>
<dbReference type="InterPro" id="IPR000152">
    <property type="entry name" value="EGF-type_Asp/Asn_hydroxyl_site"/>
</dbReference>
<feature type="domain" description="EGF-like" evidence="14">
    <location>
        <begin position="294"/>
        <end position="330"/>
    </location>
</feature>
<feature type="domain" description="EGF-like" evidence="14">
    <location>
        <begin position="172"/>
        <end position="211"/>
    </location>
</feature>
<dbReference type="AlphaFoldDB" id="A0A2R2MQD1"/>
<feature type="domain" description="EGF-like" evidence="14">
    <location>
        <begin position="254"/>
        <end position="292"/>
    </location>
</feature>
<feature type="disulfide bond" evidence="12">
    <location>
        <begin position="511"/>
        <end position="520"/>
    </location>
</feature>
<feature type="domain" description="EGF-like" evidence="14">
    <location>
        <begin position="447"/>
        <end position="483"/>
    </location>
</feature>
<feature type="disulfide bond" evidence="12">
    <location>
        <begin position="435"/>
        <end position="444"/>
    </location>
</feature>
<dbReference type="InterPro" id="IPR016187">
    <property type="entry name" value="CTDL_fold"/>
</dbReference>
<dbReference type="SMART" id="SM00179">
    <property type="entry name" value="EGF_CA"/>
    <property type="match status" value="12"/>
</dbReference>
<dbReference type="CDD" id="cd00037">
    <property type="entry name" value="CLECT"/>
    <property type="match status" value="1"/>
</dbReference>
<feature type="disulfide bond" evidence="12">
    <location>
        <begin position="282"/>
        <end position="291"/>
    </location>
</feature>
<feature type="domain" description="C-type lectin" evidence="15">
    <location>
        <begin position="59"/>
        <end position="177"/>
    </location>
</feature>
<dbReference type="PROSITE" id="PS01187">
    <property type="entry name" value="EGF_CA"/>
    <property type="match status" value="3"/>
</dbReference>
<dbReference type="Gene3D" id="3.10.100.10">
    <property type="entry name" value="Mannose-Binding Protein A, subunit A"/>
    <property type="match status" value="1"/>
</dbReference>
<dbReference type="Gene3D" id="2.10.25.10">
    <property type="entry name" value="Laminin"/>
    <property type="match status" value="11"/>
</dbReference>
<evidence type="ECO:0000259" key="14">
    <source>
        <dbReference type="PROSITE" id="PS50026"/>
    </source>
</evidence>
<evidence type="ECO:0000256" key="10">
    <source>
        <dbReference type="ARBA" id="ARBA00023157"/>
    </source>
</evidence>
<dbReference type="FunFam" id="2.10.25.10:FF:000117">
    <property type="entry name" value="Delta-like protein"/>
    <property type="match status" value="1"/>
</dbReference>
<dbReference type="GO" id="GO:0005509">
    <property type="term" value="F:calcium ion binding"/>
    <property type="evidence" value="ECO:0007669"/>
    <property type="project" value="InterPro"/>
</dbReference>
<feature type="disulfide bond" evidence="12">
    <location>
        <begin position="359"/>
        <end position="368"/>
    </location>
</feature>
<sequence length="795" mass="85470">MGLGVLHVCLLVCCFLGHYIAPGKGTYPIPGSGYPGGNYGGSNGCSELRFSPYKKYQICHVASSWSGAQWYCRNKPGGNLAYIGPNMYQEQRELNSALKKYNVTDAWITSNSRISKRHSGYPSNTYGVFPSTYQCPSRIPYGRYRRTGGWCSSLVSVLGTGAISSLPCNCALPYICEIKTGSGLKNPCRNNGTYDGYRCHCPPGFSGSFCETSTSYCVRPGICSGRGKCYDTYNFHRYICKCDTGFTGKNCETNIDDCRSDRLKCNGRGRCIDGVNNYTCSCDKGFTGKNCERNIKDCDLRSCSGHGWCQDGINSYTCHCDAGFTGVDCEAEINECASNPCHQQQGTCESLLGSYKCHCHPGFTGETCDVNIDECASQPCKNGGTCTDEVDGFSCQCLPGLTGKTCENSINECDSQPCKNNGTCKDGMNFYVCICPAGLTGKTCTVNVDECKSNPCVNGAACEDALNGYVCRCRNGFTGKHCETNIDECASQPCKNDATCIDNINRYFCLCAVGVTGSSCETKINECASQPCRHGATCTDAIDGYMCQCPSGFTGSRCQTSIDECASNPCLNNGSCQDEVNGYICQCPDGFSGVKCELPPTTIPSTVTKSSSTTTTMAPKDPCDPNPCPETAPGHPIPCKSIGGSTNFECVGLNGFAGQDCETTVDECASNPCKNGAVCKDAMNGYIYPCKPNPCPEIAPGQHVTCQPDGDAYKCAKPSGYCMDNKRLYKKGETWDIGCRETCRCIKPDMNFKYCEPKLCADYRVTAIPPGCKLDPPKPGECCEAVKCGQLDPAG</sequence>
<dbReference type="FunFam" id="2.10.25.10:FF:000123">
    <property type="entry name" value="Crumbs homolog 1 (Drosophila)"/>
    <property type="match status" value="1"/>
</dbReference>
<dbReference type="RefSeq" id="XP_023932217.1">
    <property type="nucleotide sequence ID" value="XM_024076449.1"/>
</dbReference>
<reference evidence="18" key="1">
    <citation type="submission" date="2025-08" db="UniProtKB">
        <authorList>
            <consortium name="RefSeq"/>
        </authorList>
    </citation>
    <scope>IDENTIFICATION</scope>
    <source>
        <tissue evidence="18">Gonads</tissue>
    </source>
</reference>
<evidence type="ECO:0000256" key="12">
    <source>
        <dbReference type="PROSITE-ProRule" id="PRU00076"/>
    </source>
</evidence>
<feature type="domain" description="EGF-like" evidence="14">
    <location>
        <begin position="523"/>
        <end position="559"/>
    </location>
</feature>
<evidence type="ECO:0000256" key="11">
    <source>
        <dbReference type="ARBA" id="ARBA00023180"/>
    </source>
</evidence>
<dbReference type="InterPro" id="IPR001881">
    <property type="entry name" value="EGF-like_Ca-bd_dom"/>
</dbReference>
<evidence type="ECO:0000256" key="1">
    <source>
        <dbReference type="ARBA" id="ARBA00004479"/>
    </source>
</evidence>
<evidence type="ECO:0000256" key="2">
    <source>
        <dbReference type="ARBA" id="ARBA00022473"/>
    </source>
</evidence>
<dbReference type="InterPro" id="IPR009030">
    <property type="entry name" value="Growth_fac_rcpt_cys_sf"/>
</dbReference>
<evidence type="ECO:0000256" key="5">
    <source>
        <dbReference type="ARBA" id="ARBA00022729"/>
    </source>
</evidence>
<protein>
    <submittedName>
        <fullName evidence="18">Fibropellin-1-like</fullName>
    </submittedName>
</protein>
<accession>A0A2R2MQD1</accession>
<gene>
    <name evidence="18" type="primary">LOC106173292</name>
</gene>
<evidence type="ECO:0000259" key="16">
    <source>
        <dbReference type="PROSITE" id="PS50184"/>
    </source>
</evidence>
<dbReference type="InterPro" id="IPR013032">
    <property type="entry name" value="EGF-like_CS"/>
</dbReference>
<dbReference type="FunFam" id="2.10.25.10:FF:000006">
    <property type="entry name" value="Versican core protein-like isoform 1"/>
    <property type="match status" value="1"/>
</dbReference>
<dbReference type="SUPFAM" id="SSF57196">
    <property type="entry name" value="EGF/Laminin"/>
    <property type="match status" value="5"/>
</dbReference>
<feature type="signal peptide" evidence="13">
    <location>
        <begin position="1"/>
        <end position="25"/>
    </location>
</feature>
<dbReference type="GO" id="GO:0030855">
    <property type="term" value="P:epithelial cell differentiation"/>
    <property type="evidence" value="ECO:0007669"/>
    <property type="project" value="UniProtKB-ARBA"/>
</dbReference>
<dbReference type="FunFam" id="2.10.25.10:FF:000122">
    <property type="entry name" value="Protein crumbs homolog 2"/>
    <property type="match status" value="1"/>
</dbReference>
<evidence type="ECO:0000256" key="13">
    <source>
        <dbReference type="SAM" id="SignalP"/>
    </source>
</evidence>
<dbReference type="FunFam" id="2.10.25.10:FF:000143">
    <property type="entry name" value="Protein crumbs 1"/>
    <property type="match status" value="2"/>
</dbReference>
<comment type="subcellular location">
    <subcellularLocation>
        <location evidence="1">Membrane</location>
        <topology evidence="1">Single-pass type I membrane protein</topology>
    </subcellularLocation>
</comment>
<dbReference type="InterPro" id="IPR051022">
    <property type="entry name" value="Notch_Cell-Fate_Det"/>
</dbReference>
<dbReference type="InterPro" id="IPR018097">
    <property type="entry name" value="EGF_Ca-bd_CS"/>
</dbReference>
<dbReference type="GO" id="GO:0003008">
    <property type="term" value="P:system process"/>
    <property type="evidence" value="ECO:0007669"/>
    <property type="project" value="UniProtKB-ARBA"/>
</dbReference>
<feature type="domain" description="EGF-like" evidence="14">
    <location>
        <begin position="485"/>
        <end position="521"/>
    </location>
</feature>
<keyword evidence="6" id="KW-0677">Repeat</keyword>
<feature type="domain" description="EGF-like" evidence="14">
    <location>
        <begin position="561"/>
        <end position="597"/>
    </location>
</feature>
<dbReference type="GO" id="GO:0051240">
    <property type="term" value="P:positive regulation of multicellular organismal process"/>
    <property type="evidence" value="ECO:0007669"/>
    <property type="project" value="UniProtKB-ARBA"/>
</dbReference>
<dbReference type="OrthoDB" id="283575at2759"/>
<dbReference type="FunFam" id="2.10.25.10:FF:000066">
    <property type="entry name" value="FAT atypical cadherin 4"/>
    <property type="match status" value="1"/>
</dbReference>
<dbReference type="PROSITE" id="PS50026">
    <property type="entry name" value="EGF_3"/>
    <property type="match status" value="11"/>
</dbReference>
<dbReference type="InParanoid" id="A0A2R2MQD1"/>
<dbReference type="SUPFAM" id="SSF57184">
    <property type="entry name" value="Growth factor receptor domain"/>
    <property type="match status" value="2"/>
</dbReference>
<proteinExistence type="predicted"/>
<dbReference type="PROSITE" id="PS00010">
    <property type="entry name" value="ASX_HYDROXYL"/>
    <property type="match status" value="8"/>
</dbReference>
<keyword evidence="4" id="KW-0812">Transmembrane</keyword>
<feature type="disulfide bond" evidence="12">
    <location>
        <begin position="320"/>
        <end position="329"/>
    </location>
</feature>
<dbReference type="InterPro" id="IPR000742">
    <property type="entry name" value="EGF"/>
</dbReference>
<keyword evidence="3 12" id="KW-0245">EGF-like domain</keyword>
<evidence type="ECO:0000313" key="17">
    <source>
        <dbReference type="Proteomes" id="UP000085678"/>
    </source>
</evidence>
<evidence type="ECO:0000259" key="15">
    <source>
        <dbReference type="PROSITE" id="PS50041"/>
    </source>
</evidence>
<dbReference type="GO" id="GO:0007219">
    <property type="term" value="P:Notch signaling pathway"/>
    <property type="evidence" value="ECO:0007669"/>
    <property type="project" value="UniProtKB-KW"/>
</dbReference>
<dbReference type="Pfam" id="PF07645">
    <property type="entry name" value="EGF_CA"/>
    <property type="match status" value="1"/>
</dbReference>
<feature type="domain" description="EGF-like" evidence="14">
    <location>
        <begin position="332"/>
        <end position="369"/>
    </location>
</feature>
<dbReference type="GO" id="GO:0051241">
    <property type="term" value="P:negative regulation of multicellular organismal process"/>
    <property type="evidence" value="ECO:0007669"/>
    <property type="project" value="UniProtKB-ARBA"/>
</dbReference>
<feature type="disulfide bond" evidence="12">
    <location>
        <begin position="397"/>
        <end position="406"/>
    </location>
</feature>
<dbReference type="InterPro" id="IPR049883">
    <property type="entry name" value="NOTCH1_EGF-like"/>
</dbReference>
<feature type="disulfide bond" evidence="12">
    <location>
        <begin position="473"/>
        <end position="482"/>
    </location>
</feature>
<dbReference type="PRINTS" id="PR00010">
    <property type="entry name" value="EGFBLOOD"/>
</dbReference>
<dbReference type="PROSITE" id="PS50184">
    <property type="entry name" value="VWFC_2"/>
    <property type="match status" value="1"/>
</dbReference>
<feature type="domain" description="EGF-like" evidence="14">
    <location>
        <begin position="409"/>
        <end position="445"/>
    </location>
</feature>
<dbReference type="FunFam" id="2.10.25.10:FF:000004">
    <property type="entry name" value="Neurogenic locus notch 1"/>
    <property type="match status" value="1"/>
</dbReference>
<feature type="disulfide bond" evidence="12">
    <location>
        <begin position="587"/>
        <end position="596"/>
    </location>
</feature>
<feature type="domain" description="EGF-like" evidence="14">
    <location>
        <begin position="371"/>
        <end position="407"/>
    </location>
</feature>
<keyword evidence="5 13" id="KW-0732">Signal</keyword>
<feature type="disulfide bond" evidence="12">
    <location>
        <begin position="242"/>
        <end position="251"/>
    </location>
</feature>
<comment type="caution">
    <text evidence="12">Lacks conserved residue(s) required for the propagation of feature annotation.</text>
</comment>
<dbReference type="GO" id="GO:0007435">
    <property type="term" value="P:salivary gland morphogenesis"/>
    <property type="evidence" value="ECO:0007669"/>
    <property type="project" value="UniProtKB-ARBA"/>
</dbReference>
<keyword evidence="11" id="KW-0325">Glycoprotein</keyword>
<evidence type="ECO:0000313" key="18">
    <source>
        <dbReference type="RefSeq" id="XP_023932217.1"/>
    </source>
</evidence>
<feature type="disulfide bond" evidence="12">
    <location>
        <begin position="223"/>
        <end position="240"/>
    </location>
</feature>
<dbReference type="PROSITE" id="PS01186">
    <property type="entry name" value="EGF_2"/>
    <property type="match status" value="8"/>
</dbReference>
<keyword evidence="10 12" id="KW-1015">Disulfide bond</keyword>
<dbReference type="Pfam" id="PF00008">
    <property type="entry name" value="EGF"/>
    <property type="match status" value="7"/>
</dbReference>
<feature type="disulfide bond" evidence="12">
    <location>
        <begin position="549"/>
        <end position="558"/>
    </location>
</feature>
<dbReference type="FunFam" id="2.10.25.10:FF:000146">
    <property type="entry name" value="Putative neurogenic locus notch"/>
    <property type="match status" value="1"/>
</dbReference>
<dbReference type="InterPro" id="IPR001007">
    <property type="entry name" value="VWF_dom"/>
</dbReference>
<keyword evidence="17" id="KW-1185">Reference proteome</keyword>
<dbReference type="CDD" id="cd00054">
    <property type="entry name" value="EGF_CA"/>
    <property type="match status" value="9"/>
</dbReference>
<keyword evidence="9" id="KW-0472">Membrane</keyword>
<dbReference type="GeneID" id="106173292"/>
<dbReference type="GO" id="GO:0043005">
    <property type="term" value="C:neuron projection"/>
    <property type="evidence" value="ECO:0007669"/>
    <property type="project" value="UniProtKB-ARBA"/>
</dbReference>
<feature type="domain" description="VWFC" evidence="16">
    <location>
        <begin position="720"/>
        <end position="789"/>
    </location>
</feature>
<organism evidence="17 18">
    <name type="scientific">Lingula anatina</name>
    <name type="common">Brachiopod</name>
    <name type="synonym">Lingula unguis</name>
    <dbReference type="NCBI Taxonomy" id="7574"/>
    <lineage>
        <taxon>Eukaryota</taxon>
        <taxon>Metazoa</taxon>
        <taxon>Spiralia</taxon>
        <taxon>Lophotrochozoa</taxon>
        <taxon>Brachiopoda</taxon>
        <taxon>Linguliformea</taxon>
        <taxon>Lingulata</taxon>
        <taxon>Lingulida</taxon>
        <taxon>Linguloidea</taxon>
        <taxon>Lingulidae</taxon>
        <taxon>Lingula</taxon>
    </lineage>
</organism>